<evidence type="ECO:0000313" key="10">
    <source>
        <dbReference type="EMBL" id="CAD5117905.1"/>
    </source>
</evidence>
<dbReference type="InterPro" id="IPR057776">
    <property type="entry name" value="UTP23_sensor"/>
</dbReference>
<gene>
    <name evidence="10" type="ORF">DGYR_LOCUS6369</name>
</gene>
<evidence type="ECO:0000256" key="5">
    <source>
        <dbReference type="ARBA" id="ARBA00037300"/>
    </source>
</evidence>
<name>A0A7I8VQ80_9ANNE</name>
<dbReference type="FunFam" id="3.40.50.1010:FF:000006">
    <property type="entry name" value="rRNA-processing protein UTP23 homolog"/>
    <property type="match status" value="1"/>
</dbReference>
<dbReference type="SUPFAM" id="SSF88723">
    <property type="entry name" value="PIN domain-like"/>
    <property type="match status" value="1"/>
</dbReference>
<dbReference type="InterPro" id="IPR029060">
    <property type="entry name" value="PIN-like_dom_sf"/>
</dbReference>
<dbReference type="InterPro" id="IPR006984">
    <property type="entry name" value="Fcf1/UTP23"/>
</dbReference>
<evidence type="ECO:0000256" key="3">
    <source>
        <dbReference type="ARBA" id="ARBA00022552"/>
    </source>
</evidence>
<reference evidence="10 11" key="1">
    <citation type="submission" date="2020-08" db="EMBL/GenBank/DDBJ databases">
        <authorList>
            <person name="Hejnol A."/>
        </authorList>
    </citation>
    <scope>NUCLEOTIDE SEQUENCE [LARGE SCALE GENOMIC DNA]</scope>
</reference>
<feature type="compositionally biased region" description="Basic and acidic residues" evidence="8">
    <location>
        <begin position="180"/>
        <end position="190"/>
    </location>
</feature>
<accession>A0A7I8VQ80</accession>
<keyword evidence="3" id="KW-0698">rRNA processing</keyword>
<dbReference type="Gene3D" id="3.40.50.1010">
    <property type="entry name" value="5'-nuclease"/>
    <property type="match status" value="1"/>
</dbReference>
<keyword evidence="4" id="KW-0539">Nucleus</keyword>
<dbReference type="OrthoDB" id="25675at2759"/>
<evidence type="ECO:0000256" key="7">
    <source>
        <dbReference type="ARBA" id="ARBA00071400"/>
    </source>
</evidence>
<dbReference type="GO" id="GO:0006364">
    <property type="term" value="P:rRNA processing"/>
    <property type="evidence" value="ECO:0007669"/>
    <property type="project" value="UniProtKB-KW"/>
</dbReference>
<dbReference type="Proteomes" id="UP000549394">
    <property type="component" value="Unassembled WGS sequence"/>
</dbReference>
<comment type="subcellular location">
    <subcellularLocation>
        <location evidence="1">Nucleus</location>
        <location evidence="1">Nucleolus</location>
    </subcellularLocation>
</comment>
<evidence type="ECO:0000256" key="2">
    <source>
        <dbReference type="ARBA" id="ARBA00022517"/>
    </source>
</evidence>
<keyword evidence="2" id="KW-0690">Ribosome biogenesis</keyword>
<dbReference type="GO" id="GO:0032040">
    <property type="term" value="C:small-subunit processome"/>
    <property type="evidence" value="ECO:0007669"/>
    <property type="project" value="InterPro"/>
</dbReference>
<evidence type="ECO:0000256" key="4">
    <source>
        <dbReference type="ARBA" id="ARBA00023242"/>
    </source>
</evidence>
<dbReference type="Pfam" id="PF24779">
    <property type="entry name" value="UTP23_sensor"/>
    <property type="match status" value="1"/>
</dbReference>
<dbReference type="AlphaFoldDB" id="A0A7I8VQ80"/>
<keyword evidence="11" id="KW-1185">Reference proteome</keyword>
<dbReference type="Pfam" id="PF04900">
    <property type="entry name" value="Fcf1"/>
    <property type="match status" value="1"/>
</dbReference>
<comment type="caution">
    <text evidence="10">The sequence shown here is derived from an EMBL/GenBank/DDBJ whole genome shotgun (WGS) entry which is preliminary data.</text>
</comment>
<evidence type="ECO:0000256" key="6">
    <source>
        <dbReference type="ARBA" id="ARBA00038503"/>
    </source>
</evidence>
<evidence type="ECO:0000259" key="9">
    <source>
        <dbReference type="Pfam" id="PF24779"/>
    </source>
</evidence>
<dbReference type="EMBL" id="CAJFCJ010000007">
    <property type="protein sequence ID" value="CAD5117905.1"/>
    <property type="molecule type" value="Genomic_DNA"/>
</dbReference>
<organism evidence="10 11">
    <name type="scientific">Dimorphilus gyrociliatus</name>
    <dbReference type="NCBI Taxonomy" id="2664684"/>
    <lineage>
        <taxon>Eukaryota</taxon>
        <taxon>Metazoa</taxon>
        <taxon>Spiralia</taxon>
        <taxon>Lophotrochozoa</taxon>
        <taxon>Annelida</taxon>
        <taxon>Polychaeta</taxon>
        <taxon>Polychaeta incertae sedis</taxon>
        <taxon>Dinophilidae</taxon>
        <taxon>Dimorphilus</taxon>
    </lineage>
</organism>
<evidence type="ECO:0000256" key="1">
    <source>
        <dbReference type="ARBA" id="ARBA00004604"/>
    </source>
</evidence>
<evidence type="ECO:0000313" key="11">
    <source>
        <dbReference type="Proteomes" id="UP000549394"/>
    </source>
</evidence>
<feature type="region of interest" description="Disordered" evidence="8">
    <location>
        <begin position="180"/>
        <end position="221"/>
    </location>
</feature>
<evidence type="ECO:0000256" key="8">
    <source>
        <dbReference type="SAM" id="MobiDB-lite"/>
    </source>
</evidence>
<dbReference type="PANTHER" id="PTHR12416">
    <property type="entry name" value="RRNA-PROCESSING PROTEIN UTP23 HOMOLOG"/>
    <property type="match status" value="1"/>
</dbReference>
<proteinExistence type="inferred from homology"/>
<feature type="domain" description="UTP23 sensor motif region" evidence="9">
    <location>
        <begin position="192"/>
        <end position="211"/>
    </location>
</feature>
<sequence>MKLKRYKQVRKVLNFYKQQFNLKAPFKILLDGTFCKTALTYKVNIADQVKRYLDEEIEFGTTNCVLKELESFGSLLYGPLKVLRQFPALECNHEPPISAEKCLRHFTRQKLKKNIRYFVASQDPKISECVRDMRGIPLLYISRHTIVLEGPSETSKKIAAKNKKQTLELSSRDNQLLKLMKSDHLEPVPEKKRKRKGPRGPNPLSCMKAKKEKSTSINQNGIVKRKRIRVKLSKHVKEIWIKEGKWPIKTNANKINETS</sequence>
<comment type="similarity">
    <text evidence="6">Belongs to the UTP23/FCF1 family. UTP23 subfamily.</text>
</comment>
<protein>
    <recommendedName>
        <fullName evidence="7">rRNA-processing protein UTP23 homolog</fullName>
    </recommendedName>
</protein>
<comment type="function">
    <text evidence="5">Involved in rRNA-processing and ribosome biogenesis.</text>
</comment>